<comment type="caution">
    <text evidence="3">The sequence shown here is derived from an EMBL/GenBank/DDBJ whole genome shotgun (WGS) entry which is preliminary data.</text>
</comment>
<proteinExistence type="predicted"/>
<evidence type="ECO:0000256" key="2">
    <source>
        <dbReference type="ARBA" id="ARBA00022679"/>
    </source>
</evidence>
<dbReference type="PANTHER" id="PTHR30160">
    <property type="entry name" value="TETRAACYLDISACCHARIDE 4'-KINASE-RELATED"/>
    <property type="match status" value="1"/>
</dbReference>
<dbReference type="Pfam" id="PF01075">
    <property type="entry name" value="Glyco_transf_9"/>
    <property type="match status" value="1"/>
</dbReference>
<keyword evidence="2 3" id="KW-0808">Transferase</keyword>
<evidence type="ECO:0000256" key="1">
    <source>
        <dbReference type="ARBA" id="ARBA00022676"/>
    </source>
</evidence>
<gene>
    <name evidence="3" type="ORF">DFP81_11143</name>
</gene>
<dbReference type="Proteomes" id="UP000256542">
    <property type="component" value="Unassembled WGS sequence"/>
</dbReference>
<protein>
    <submittedName>
        <fullName evidence="3">Glycosyl transferase family 9 (Putative heptosyltransferase)</fullName>
    </submittedName>
</protein>
<dbReference type="InterPro" id="IPR051199">
    <property type="entry name" value="LPS_LOS_Heptosyltrfase"/>
</dbReference>
<dbReference type="InterPro" id="IPR002201">
    <property type="entry name" value="Glyco_trans_9"/>
</dbReference>
<dbReference type="GO" id="GO:0005829">
    <property type="term" value="C:cytosol"/>
    <property type="evidence" value="ECO:0007669"/>
    <property type="project" value="TreeGrafter"/>
</dbReference>
<accession>A0A3E0DJJ4</accession>
<keyword evidence="1" id="KW-0328">Glycosyltransferase</keyword>
<dbReference type="EMBL" id="QUNG01000011">
    <property type="protein sequence ID" value="REG81963.1"/>
    <property type="molecule type" value="Genomic_DNA"/>
</dbReference>
<dbReference type="GO" id="GO:0009244">
    <property type="term" value="P:lipopolysaccharide core region biosynthetic process"/>
    <property type="evidence" value="ECO:0007669"/>
    <property type="project" value="TreeGrafter"/>
</dbReference>
<evidence type="ECO:0000313" key="4">
    <source>
        <dbReference type="Proteomes" id="UP000256542"/>
    </source>
</evidence>
<keyword evidence="4" id="KW-1185">Reference proteome</keyword>
<reference evidence="3 4" key="1">
    <citation type="submission" date="2018-08" db="EMBL/GenBank/DDBJ databases">
        <title>Genomic Encyclopedia of Type Strains, Phase III (KMG-III): the genomes of soil and plant-associated and newly described type strains.</title>
        <authorList>
            <person name="Whitman W."/>
        </authorList>
    </citation>
    <scope>NUCLEOTIDE SEQUENCE [LARGE SCALE GENOMIC DNA]</scope>
    <source>
        <strain evidence="3 4">CECT 7375</strain>
    </source>
</reference>
<dbReference type="AlphaFoldDB" id="A0A3E0DJJ4"/>
<evidence type="ECO:0000313" key="3">
    <source>
        <dbReference type="EMBL" id="REG81963.1"/>
    </source>
</evidence>
<dbReference type="Gene3D" id="3.40.50.2000">
    <property type="entry name" value="Glycogen Phosphorylase B"/>
    <property type="match status" value="1"/>
</dbReference>
<organism evidence="3 4">
    <name type="scientific">Marinomonas pollencensis</name>
    <dbReference type="NCBI Taxonomy" id="491954"/>
    <lineage>
        <taxon>Bacteria</taxon>
        <taxon>Pseudomonadati</taxon>
        <taxon>Pseudomonadota</taxon>
        <taxon>Gammaproteobacteria</taxon>
        <taxon>Oceanospirillales</taxon>
        <taxon>Oceanospirillaceae</taxon>
        <taxon>Marinomonas</taxon>
    </lineage>
</organism>
<sequence>MTVVKCQHRKFESPKIFKEYSGFFDVVVDLSQKIRLKDIKAMHFLNAKINIGYVENDIFDIKIPSSFVNIKDRQAQAASIVLGKQLKDDRIPRPTVLNGFDFIRPSGFSVAVNLFGANKYRTFSFESAVKLIEGWLLEWPDENIILMPVPGKIEFLSKLADRFSNKNVFLPKEKPSLDFSLYLLSHCDLCFTPDTSVVHMASALNTPTLAVYRNEMVNYHGWKPLSDNNKTVFYEEMVNEVDKGYVDSFNWSDLVLMKNEMFASKLKEA</sequence>
<name>A0A3E0DJJ4_9GAMM</name>
<dbReference type="GO" id="GO:0008713">
    <property type="term" value="F:ADP-heptose-lipopolysaccharide heptosyltransferase activity"/>
    <property type="evidence" value="ECO:0007669"/>
    <property type="project" value="TreeGrafter"/>
</dbReference>
<dbReference type="SUPFAM" id="SSF53756">
    <property type="entry name" value="UDP-Glycosyltransferase/glycogen phosphorylase"/>
    <property type="match status" value="1"/>
</dbReference>